<gene>
    <name evidence="1" type="ORF">MSG28_015461</name>
</gene>
<keyword evidence="2" id="KW-1185">Reference proteome</keyword>
<comment type="caution">
    <text evidence="1">The sequence shown here is derived from an EMBL/GenBank/DDBJ whole genome shotgun (WGS) entry which is preliminary data.</text>
</comment>
<protein>
    <submittedName>
        <fullName evidence="1">Uncharacterized protein</fullName>
    </submittedName>
</protein>
<name>A0ACC0KAC9_CHOFU</name>
<evidence type="ECO:0000313" key="2">
    <source>
        <dbReference type="Proteomes" id="UP001064048"/>
    </source>
</evidence>
<reference evidence="1 2" key="1">
    <citation type="journal article" date="2022" name="Genome Biol. Evol.">
        <title>The Spruce Budworm Genome: Reconstructing the Evolutionary History of Antifreeze Proteins.</title>
        <authorList>
            <person name="Beliveau C."/>
            <person name="Gagne P."/>
            <person name="Picq S."/>
            <person name="Vernygora O."/>
            <person name="Keeling C.I."/>
            <person name="Pinkney K."/>
            <person name="Doucet D."/>
            <person name="Wen F."/>
            <person name="Johnston J.S."/>
            <person name="Maaroufi H."/>
            <person name="Boyle B."/>
            <person name="Laroche J."/>
            <person name="Dewar K."/>
            <person name="Juretic N."/>
            <person name="Blackburn G."/>
            <person name="Nisole A."/>
            <person name="Brunet B."/>
            <person name="Brandao M."/>
            <person name="Lumley L."/>
            <person name="Duan J."/>
            <person name="Quan G."/>
            <person name="Lucarotti C.J."/>
            <person name="Roe A.D."/>
            <person name="Sperling F.A.H."/>
            <person name="Levesque R.C."/>
            <person name="Cusson M."/>
        </authorList>
    </citation>
    <scope>NUCLEOTIDE SEQUENCE [LARGE SCALE GENOMIC DNA]</scope>
    <source>
        <strain evidence="1">Glfc:IPQL:Cfum</strain>
    </source>
</reference>
<proteinExistence type="predicted"/>
<dbReference type="EMBL" id="CM046128">
    <property type="protein sequence ID" value="KAI8433422.1"/>
    <property type="molecule type" value="Genomic_DNA"/>
</dbReference>
<accession>A0ACC0KAC9</accession>
<sequence>MTEWYRMNTGQNNKLNSTELSEEMSDSFNAFSENLSPIPPVFPRKLDFSYPDDEDKTDSPAPSSMSPPYRKVRALRLFDSPRTPKTLLEKCSTPSHNTSRSRLFPAKLNPPTGITTGSSHHLHPPDEDSALGSMHEDRPVANINPFTPDGQALNKKKRALSKTPTSMGDATPEQPAKRLRESNISRYNVEFIELGVIGRGEFGLVTRCVNKLDGCVYALKRSLRPVAGSAAERAALTEQRQFALVTRCVNKLDGCVYALKRSLRPVAGSAAERAALTEVYAHAVLGKHAHVVRYYSAWAEDDHMIIQNEYCSGGSLQQMMEKGPLPESELLLLMAHVADGLAYIHSLQLVHMDVKPGNIFVCSREGEPAADSDDDEYAANTHIYKIGDLGHVTCVSSPRVEEGDCRYLTREIIQEDLAHLTKSDIFAFGLTLFEAAGGGPLPKNGPAWQSIRDGILPELPNVSREFYQLLTKMIDPDPNQRPSASRLRKHPLLHPAGSKSKSQLTRELAAAKLKNELLTKKLDEYARCLKSLTPNRLVPQDSAKFRTRSAKRMQKPRDTHLMDIMQTSSPVHRLDRRTDRRKKV</sequence>
<organism evidence="1 2">
    <name type="scientific">Choristoneura fumiferana</name>
    <name type="common">Spruce budworm moth</name>
    <name type="synonym">Archips fumiferana</name>
    <dbReference type="NCBI Taxonomy" id="7141"/>
    <lineage>
        <taxon>Eukaryota</taxon>
        <taxon>Metazoa</taxon>
        <taxon>Ecdysozoa</taxon>
        <taxon>Arthropoda</taxon>
        <taxon>Hexapoda</taxon>
        <taxon>Insecta</taxon>
        <taxon>Pterygota</taxon>
        <taxon>Neoptera</taxon>
        <taxon>Endopterygota</taxon>
        <taxon>Lepidoptera</taxon>
        <taxon>Glossata</taxon>
        <taxon>Ditrysia</taxon>
        <taxon>Tortricoidea</taxon>
        <taxon>Tortricidae</taxon>
        <taxon>Tortricinae</taxon>
        <taxon>Choristoneura</taxon>
    </lineage>
</organism>
<evidence type="ECO:0000313" key="1">
    <source>
        <dbReference type="EMBL" id="KAI8433422.1"/>
    </source>
</evidence>
<dbReference type="Proteomes" id="UP001064048">
    <property type="component" value="Chromosome 28"/>
</dbReference>